<evidence type="ECO:0000256" key="2">
    <source>
        <dbReference type="ARBA" id="ARBA00022723"/>
    </source>
</evidence>
<keyword evidence="4" id="KW-0862">Zinc</keyword>
<comment type="cofactor">
    <cofactor evidence="1">
        <name>Zn(2+)</name>
        <dbReference type="ChEBI" id="CHEBI:29105"/>
    </cofactor>
</comment>
<dbReference type="SUPFAM" id="SSF56281">
    <property type="entry name" value="Metallo-hydrolase/oxidoreductase"/>
    <property type="match status" value="1"/>
</dbReference>
<gene>
    <name evidence="6" type="ORF">CCUN_0808</name>
</gene>
<dbReference type="STRING" id="1121267.CCUN_0808"/>
<dbReference type="SMART" id="SM00849">
    <property type="entry name" value="Lactamase_B"/>
    <property type="match status" value="1"/>
</dbReference>
<dbReference type="Gene3D" id="3.60.15.10">
    <property type="entry name" value="Ribonuclease Z/Hydroxyacylglutathione hydrolase-like"/>
    <property type="match status" value="1"/>
</dbReference>
<evidence type="ECO:0000259" key="5">
    <source>
        <dbReference type="SMART" id="SM00849"/>
    </source>
</evidence>
<dbReference type="GO" id="GO:0046872">
    <property type="term" value="F:metal ion binding"/>
    <property type="evidence" value="ECO:0007669"/>
    <property type="project" value="UniProtKB-KW"/>
</dbReference>
<dbReference type="InterPro" id="IPR036866">
    <property type="entry name" value="RibonucZ/Hydroxyglut_hydro"/>
</dbReference>
<evidence type="ECO:0000256" key="4">
    <source>
        <dbReference type="ARBA" id="ARBA00022833"/>
    </source>
</evidence>
<dbReference type="EMBL" id="CP020867">
    <property type="protein sequence ID" value="ARJ56425.1"/>
    <property type="molecule type" value="Genomic_DNA"/>
</dbReference>
<dbReference type="OrthoDB" id="9802991at2"/>
<evidence type="ECO:0000256" key="3">
    <source>
        <dbReference type="ARBA" id="ARBA00022801"/>
    </source>
</evidence>
<dbReference type="GO" id="GO:0016787">
    <property type="term" value="F:hydrolase activity"/>
    <property type="evidence" value="ECO:0007669"/>
    <property type="project" value="UniProtKB-KW"/>
</dbReference>
<accession>A0A1W6BWI0</accession>
<evidence type="ECO:0000256" key="1">
    <source>
        <dbReference type="ARBA" id="ARBA00001947"/>
    </source>
</evidence>
<dbReference type="eggNOG" id="COG0491">
    <property type="taxonomic scope" value="Bacteria"/>
</dbReference>
<dbReference type="KEGG" id="ccun:CCUN_0808"/>
<sequence>MQILKQACGAYETNCYILNTHKGEFIIDPGVNAYDFVKLHVKKPLAILNTHGHFDHVWDNAKIRSEFNIPIYIHKNDEFFLQDPYNQGFEKHKADFLIDNENEIELFGLKFKFHFLPGHTPGCTMIEFVGENLMFSGDFLFFKSIGRWDLPYSDANLMKQSLEKIMTYKEDYRLFPGHGGETSLKEEQKHLPSWLRYF</sequence>
<dbReference type="PANTHER" id="PTHR46233">
    <property type="entry name" value="HYDROXYACYLGLUTATHIONE HYDROLASE GLOC"/>
    <property type="match status" value="1"/>
</dbReference>
<evidence type="ECO:0000313" key="6">
    <source>
        <dbReference type="EMBL" id="ARJ56425.1"/>
    </source>
</evidence>
<evidence type="ECO:0000313" key="7">
    <source>
        <dbReference type="Proteomes" id="UP000192902"/>
    </source>
</evidence>
<protein>
    <submittedName>
        <fullName evidence="6">Metallo-beta-lactamase family protein</fullName>
    </submittedName>
</protein>
<proteinExistence type="predicted"/>
<dbReference type="RefSeq" id="WP_027306123.1">
    <property type="nucleotide sequence ID" value="NZ_CP020867.1"/>
</dbReference>
<keyword evidence="2" id="KW-0479">Metal-binding</keyword>
<keyword evidence="3" id="KW-0378">Hydrolase</keyword>
<feature type="domain" description="Metallo-beta-lactamase" evidence="5">
    <location>
        <begin position="12"/>
        <end position="178"/>
    </location>
</feature>
<dbReference type="InterPro" id="IPR001279">
    <property type="entry name" value="Metallo-B-lactamas"/>
</dbReference>
<dbReference type="CDD" id="cd06262">
    <property type="entry name" value="metallo-hydrolase-like_MBL-fold"/>
    <property type="match status" value="1"/>
</dbReference>
<reference evidence="6 7" key="1">
    <citation type="submission" date="2017-04" db="EMBL/GenBank/DDBJ databases">
        <title>Complete genome sequence of the Campylobacter cuniculorum type strain LMG24588.</title>
        <authorList>
            <person name="Miller W.G."/>
            <person name="Yee E."/>
            <person name="Revez J."/>
            <person name="Bono J.L."/>
            <person name="Rossi M."/>
        </authorList>
    </citation>
    <scope>NUCLEOTIDE SEQUENCE [LARGE SCALE GENOMIC DNA]</scope>
    <source>
        <strain evidence="6 7">LMG 24588</strain>
    </source>
</reference>
<dbReference type="Proteomes" id="UP000192902">
    <property type="component" value="Chromosome"/>
</dbReference>
<dbReference type="AlphaFoldDB" id="A0A1W6BWI0"/>
<dbReference type="PANTHER" id="PTHR46233:SF3">
    <property type="entry name" value="HYDROXYACYLGLUTATHIONE HYDROLASE GLOC"/>
    <property type="match status" value="1"/>
</dbReference>
<dbReference type="InterPro" id="IPR051453">
    <property type="entry name" value="MBL_Glyoxalase_II"/>
</dbReference>
<dbReference type="Pfam" id="PF00753">
    <property type="entry name" value="Lactamase_B"/>
    <property type="match status" value="1"/>
</dbReference>
<name>A0A1W6BWI0_9BACT</name>
<organism evidence="6 7">
    <name type="scientific">Campylobacter cuniculorum DSM 23162 = LMG 24588</name>
    <dbReference type="NCBI Taxonomy" id="1121267"/>
    <lineage>
        <taxon>Bacteria</taxon>
        <taxon>Pseudomonadati</taxon>
        <taxon>Campylobacterota</taxon>
        <taxon>Epsilonproteobacteria</taxon>
        <taxon>Campylobacterales</taxon>
        <taxon>Campylobacteraceae</taxon>
        <taxon>Campylobacter</taxon>
    </lineage>
</organism>